<keyword evidence="2" id="KW-1185">Reference proteome</keyword>
<comment type="caution">
    <text evidence="1">The sequence shown here is derived from an EMBL/GenBank/DDBJ whole genome shotgun (WGS) entry which is preliminary data.</text>
</comment>
<reference evidence="1" key="1">
    <citation type="submission" date="2023-11" db="EMBL/GenBank/DDBJ databases">
        <authorList>
            <person name="Poullet M."/>
        </authorList>
    </citation>
    <scope>NUCLEOTIDE SEQUENCE</scope>
    <source>
        <strain evidence="1">E1834</strain>
    </source>
</reference>
<evidence type="ECO:0000313" key="1">
    <source>
        <dbReference type="EMBL" id="CAK5025809.1"/>
    </source>
</evidence>
<name>A0ACB0XZZ5_MELEN</name>
<protein>
    <submittedName>
        <fullName evidence="1">Uncharacterized protein</fullName>
    </submittedName>
</protein>
<proteinExistence type="predicted"/>
<dbReference type="EMBL" id="CAVMJV010000004">
    <property type="protein sequence ID" value="CAK5025809.1"/>
    <property type="molecule type" value="Genomic_DNA"/>
</dbReference>
<evidence type="ECO:0000313" key="2">
    <source>
        <dbReference type="Proteomes" id="UP001497535"/>
    </source>
</evidence>
<dbReference type="Proteomes" id="UP001497535">
    <property type="component" value="Unassembled WGS sequence"/>
</dbReference>
<organism evidence="1 2">
    <name type="scientific">Meloidogyne enterolobii</name>
    <name type="common">Root-knot nematode worm</name>
    <name type="synonym">Meloidogyne mayaguensis</name>
    <dbReference type="NCBI Taxonomy" id="390850"/>
    <lineage>
        <taxon>Eukaryota</taxon>
        <taxon>Metazoa</taxon>
        <taxon>Ecdysozoa</taxon>
        <taxon>Nematoda</taxon>
        <taxon>Chromadorea</taxon>
        <taxon>Rhabditida</taxon>
        <taxon>Tylenchina</taxon>
        <taxon>Tylenchomorpha</taxon>
        <taxon>Tylenchoidea</taxon>
        <taxon>Meloidogynidae</taxon>
        <taxon>Meloidogyninae</taxon>
        <taxon>Meloidogyne</taxon>
    </lineage>
</organism>
<sequence>MDKSNIRSNKFDYIFPTCSTLNSIFLPFLQSRDEFKVRFKFTSILKQSPL</sequence>
<gene>
    <name evidence="1" type="ORF">MENTE1834_LOCUS5895</name>
</gene>
<accession>A0ACB0XZZ5</accession>